<dbReference type="EMBL" id="JAZDWU010000007">
    <property type="protein sequence ID" value="KAK9996896.1"/>
    <property type="molecule type" value="Genomic_DNA"/>
</dbReference>
<dbReference type="Proteomes" id="UP001459277">
    <property type="component" value="Unassembled WGS sequence"/>
</dbReference>
<evidence type="ECO:0000313" key="2">
    <source>
        <dbReference type="Proteomes" id="UP001459277"/>
    </source>
</evidence>
<gene>
    <name evidence="1" type="ORF">SO802_021582</name>
</gene>
<reference evidence="1 2" key="1">
    <citation type="submission" date="2024-01" db="EMBL/GenBank/DDBJ databases">
        <title>A telomere-to-telomere, gap-free genome of sweet tea (Lithocarpus litseifolius).</title>
        <authorList>
            <person name="Zhou J."/>
        </authorList>
    </citation>
    <scope>NUCLEOTIDE SEQUENCE [LARGE SCALE GENOMIC DNA]</scope>
    <source>
        <strain evidence="1">Zhou-2022a</strain>
        <tissue evidence="1">Leaf</tissue>
    </source>
</reference>
<protein>
    <recommendedName>
        <fullName evidence="3">RNase H type-1 domain-containing protein</fullName>
    </recommendedName>
</protein>
<name>A0AAW2CGL5_9ROSI</name>
<sequence>MDFTYQGRHPPTKLASMVANATQVQAFNSWLTNIGCSDHVTPNLSQLSLLQQLVQGIETVTVGNGQELPITHIGNDTSSGESPISSLPPNFTSSLIPSFHSSSNPIPVVPPPTDIPSSMSDPSPSSLSVPDLVIPSSSSSIVPDSTSLIPTSTNYHPMITRSKHGINYNIKAEEIEALAALKVVSFALELGFRSAIHEGDSLGLIQSLK</sequence>
<comment type="caution">
    <text evidence="1">The sequence shown here is derived from an EMBL/GenBank/DDBJ whole genome shotgun (WGS) entry which is preliminary data.</text>
</comment>
<proteinExistence type="predicted"/>
<dbReference type="AlphaFoldDB" id="A0AAW2CGL5"/>
<organism evidence="1 2">
    <name type="scientific">Lithocarpus litseifolius</name>
    <dbReference type="NCBI Taxonomy" id="425828"/>
    <lineage>
        <taxon>Eukaryota</taxon>
        <taxon>Viridiplantae</taxon>
        <taxon>Streptophyta</taxon>
        <taxon>Embryophyta</taxon>
        <taxon>Tracheophyta</taxon>
        <taxon>Spermatophyta</taxon>
        <taxon>Magnoliopsida</taxon>
        <taxon>eudicotyledons</taxon>
        <taxon>Gunneridae</taxon>
        <taxon>Pentapetalae</taxon>
        <taxon>rosids</taxon>
        <taxon>fabids</taxon>
        <taxon>Fagales</taxon>
        <taxon>Fagaceae</taxon>
        <taxon>Lithocarpus</taxon>
    </lineage>
</organism>
<evidence type="ECO:0000313" key="1">
    <source>
        <dbReference type="EMBL" id="KAK9996896.1"/>
    </source>
</evidence>
<accession>A0AAW2CGL5</accession>
<keyword evidence="2" id="KW-1185">Reference proteome</keyword>
<evidence type="ECO:0008006" key="3">
    <source>
        <dbReference type="Google" id="ProtNLM"/>
    </source>
</evidence>